<evidence type="ECO:0000313" key="2">
    <source>
        <dbReference type="Proteomes" id="UP001283361"/>
    </source>
</evidence>
<evidence type="ECO:0000313" key="1">
    <source>
        <dbReference type="EMBL" id="KAK3778035.1"/>
    </source>
</evidence>
<proteinExistence type="predicted"/>
<organism evidence="1 2">
    <name type="scientific">Elysia crispata</name>
    <name type="common">lettuce slug</name>
    <dbReference type="NCBI Taxonomy" id="231223"/>
    <lineage>
        <taxon>Eukaryota</taxon>
        <taxon>Metazoa</taxon>
        <taxon>Spiralia</taxon>
        <taxon>Lophotrochozoa</taxon>
        <taxon>Mollusca</taxon>
        <taxon>Gastropoda</taxon>
        <taxon>Heterobranchia</taxon>
        <taxon>Euthyneura</taxon>
        <taxon>Panpulmonata</taxon>
        <taxon>Sacoglossa</taxon>
        <taxon>Placobranchoidea</taxon>
        <taxon>Plakobranchidae</taxon>
        <taxon>Elysia</taxon>
    </lineage>
</organism>
<protein>
    <submittedName>
        <fullName evidence="1">Uncharacterized protein</fullName>
    </submittedName>
</protein>
<sequence>MGSIVIRVAMCIELARRDINESADHPVYCVLTTVLYIQILLVNLQATMDDLAIAGWHLMLGKTDLQDLKIETSCQAKA</sequence>
<dbReference type="AlphaFoldDB" id="A0AAE1DQ15"/>
<accession>A0AAE1DQ15</accession>
<dbReference type="EMBL" id="JAWDGP010003036">
    <property type="protein sequence ID" value="KAK3778035.1"/>
    <property type="molecule type" value="Genomic_DNA"/>
</dbReference>
<reference evidence="1" key="1">
    <citation type="journal article" date="2023" name="G3 (Bethesda)">
        <title>A reference genome for the long-term kleptoplast-retaining sea slug Elysia crispata morphotype clarki.</title>
        <authorList>
            <person name="Eastman K.E."/>
            <person name="Pendleton A.L."/>
            <person name="Shaikh M.A."/>
            <person name="Suttiyut T."/>
            <person name="Ogas R."/>
            <person name="Tomko P."/>
            <person name="Gavelis G."/>
            <person name="Widhalm J.R."/>
            <person name="Wisecaver J.H."/>
        </authorList>
    </citation>
    <scope>NUCLEOTIDE SEQUENCE</scope>
    <source>
        <strain evidence="1">ECLA1</strain>
    </source>
</reference>
<gene>
    <name evidence="1" type="ORF">RRG08_009107</name>
</gene>
<name>A0AAE1DQ15_9GAST</name>
<comment type="caution">
    <text evidence="1">The sequence shown here is derived from an EMBL/GenBank/DDBJ whole genome shotgun (WGS) entry which is preliminary data.</text>
</comment>
<dbReference type="Proteomes" id="UP001283361">
    <property type="component" value="Unassembled WGS sequence"/>
</dbReference>
<keyword evidence="2" id="KW-1185">Reference proteome</keyword>